<evidence type="ECO:0000256" key="1">
    <source>
        <dbReference type="SAM" id="Coils"/>
    </source>
</evidence>
<evidence type="ECO:0000313" key="5">
    <source>
        <dbReference type="Proteomes" id="UP000308181"/>
    </source>
</evidence>
<evidence type="ECO:0000313" key="4">
    <source>
        <dbReference type="EMBL" id="TKC00340.1"/>
    </source>
</evidence>
<dbReference type="InterPro" id="IPR019734">
    <property type="entry name" value="TPR_rpt"/>
</dbReference>
<dbReference type="GO" id="GO:0006355">
    <property type="term" value="P:regulation of DNA-templated transcription"/>
    <property type="evidence" value="ECO:0007669"/>
    <property type="project" value="InterPro"/>
</dbReference>
<keyword evidence="3" id="KW-0732">Signal</keyword>
<reference evidence="4 5" key="1">
    <citation type="submission" date="2019-04" db="EMBL/GenBank/DDBJ databases">
        <title>Pedobacter sp. AR-3-17 sp. nov., isolated from Arctic soil.</title>
        <authorList>
            <person name="Dahal R.H."/>
            <person name="Kim D.-U."/>
        </authorList>
    </citation>
    <scope>NUCLEOTIDE SEQUENCE [LARGE SCALE GENOMIC DNA]</scope>
    <source>
        <strain evidence="4 5">AR-3-17</strain>
    </source>
</reference>
<sequence>MSKKLFLLVLILSFLFKVAKAHKYTSKQIVDYWENDEQKTDPKYRDLAKYLDYGLPDSVKEQYHEIANLIDEDADPKIKLYFEISKLITGSDIAGDNKKPIYNEMLNLLPLAAKVKNDYALAWYFRFLGDVCFWKGELEKAVYYLKLSVDLHEKVGIKSYSFAVFSNVYYSLAKALYQTRDYKKCIYYGQLSLKYFNLQKNESKEPNILMNDILGAANKKIGQYKTSIFYYQQITNAIEMNHLKGIPFYDFWYEFTYGNIGQAYLADEKISQALPLLERGLNASIKYNDQGNTCEFLQNIANIYYLKGEDEQAIKYALKAETYLNKLIYKGKIAAEIYKVLYQANQRLGSLEKAITYLELYNQYQKVDQSLIENSKLKKIETELYYNNIQKQEGERLLKINQLTWIRNSLIGFVILLSFFGFFIYRNYKSKQQKKIQILALETELKEQEVENALSQIEIFKKNIFEKEDLIASLEAKAEASWRNVEELPESLHHFTLITDDGWNKFRIDFTKAYPRFLPFIRSKHQELTQSDERLAMLIFLKLDNEKIAHTLGISKDSVSKSKRRLRANLNFNSIEQLEDYIITLI</sequence>
<dbReference type="InterPro" id="IPR016032">
    <property type="entry name" value="Sig_transdc_resp-reg_C-effctor"/>
</dbReference>
<gene>
    <name evidence="4" type="ORF">FA046_01270</name>
</gene>
<dbReference type="SUPFAM" id="SSF46894">
    <property type="entry name" value="C-terminal effector domain of the bipartite response regulators"/>
    <property type="match status" value="1"/>
</dbReference>
<dbReference type="AlphaFoldDB" id="A0A4U1C3G3"/>
<comment type="caution">
    <text evidence="4">The sequence shown here is derived from an EMBL/GenBank/DDBJ whole genome shotgun (WGS) entry which is preliminary data.</text>
</comment>
<dbReference type="GO" id="GO:0003677">
    <property type="term" value="F:DNA binding"/>
    <property type="evidence" value="ECO:0007669"/>
    <property type="project" value="InterPro"/>
</dbReference>
<dbReference type="Gene3D" id="1.25.40.10">
    <property type="entry name" value="Tetratricopeptide repeat domain"/>
    <property type="match status" value="2"/>
</dbReference>
<dbReference type="Gene3D" id="1.10.10.10">
    <property type="entry name" value="Winged helix-like DNA-binding domain superfamily/Winged helix DNA-binding domain"/>
    <property type="match status" value="1"/>
</dbReference>
<dbReference type="OrthoDB" id="621195at2"/>
<keyword evidence="2" id="KW-1133">Transmembrane helix</keyword>
<keyword evidence="1" id="KW-0175">Coiled coil</keyword>
<keyword evidence="5" id="KW-1185">Reference proteome</keyword>
<name>A0A4U1C3G3_9SPHI</name>
<feature type="coiled-coil region" evidence="1">
    <location>
        <begin position="431"/>
        <end position="458"/>
    </location>
</feature>
<dbReference type="InterPro" id="IPR011990">
    <property type="entry name" value="TPR-like_helical_dom_sf"/>
</dbReference>
<feature type="transmembrane region" description="Helical" evidence="2">
    <location>
        <begin position="405"/>
        <end position="425"/>
    </location>
</feature>
<dbReference type="RefSeq" id="WP_136824550.1">
    <property type="nucleotide sequence ID" value="NZ_SWBP01000001.1"/>
</dbReference>
<accession>A0A4U1C3G3</accession>
<protein>
    <submittedName>
        <fullName evidence="4">Tetratricopeptide repeat protein</fullName>
    </submittedName>
</protein>
<dbReference type="EMBL" id="SWBP01000001">
    <property type="protein sequence ID" value="TKC00340.1"/>
    <property type="molecule type" value="Genomic_DNA"/>
</dbReference>
<dbReference type="SMART" id="SM00028">
    <property type="entry name" value="TPR"/>
    <property type="match status" value="4"/>
</dbReference>
<dbReference type="Proteomes" id="UP000308181">
    <property type="component" value="Unassembled WGS sequence"/>
</dbReference>
<dbReference type="SUPFAM" id="SSF48452">
    <property type="entry name" value="TPR-like"/>
    <property type="match status" value="2"/>
</dbReference>
<evidence type="ECO:0000256" key="2">
    <source>
        <dbReference type="SAM" id="Phobius"/>
    </source>
</evidence>
<keyword evidence="2" id="KW-0472">Membrane</keyword>
<organism evidence="4 5">
    <name type="scientific">Pedobacter cryophilus</name>
    <dbReference type="NCBI Taxonomy" id="2571271"/>
    <lineage>
        <taxon>Bacteria</taxon>
        <taxon>Pseudomonadati</taxon>
        <taxon>Bacteroidota</taxon>
        <taxon>Sphingobacteriia</taxon>
        <taxon>Sphingobacteriales</taxon>
        <taxon>Sphingobacteriaceae</taxon>
        <taxon>Pedobacter</taxon>
    </lineage>
</organism>
<feature type="signal peptide" evidence="3">
    <location>
        <begin position="1"/>
        <end position="21"/>
    </location>
</feature>
<feature type="chain" id="PRO_5020879272" evidence="3">
    <location>
        <begin position="22"/>
        <end position="586"/>
    </location>
</feature>
<dbReference type="InterPro" id="IPR036388">
    <property type="entry name" value="WH-like_DNA-bd_sf"/>
</dbReference>
<keyword evidence="2" id="KW-0812">Transmembrane</keyword>
<evidence type="ECO:0000256" key="3">
    <source>
        <dbReference type="SAM" id="SignalP"/>
    </source>
</evidence>
<proteinExistence type="predicted"/>